<evidence type="ECO:0000313" key="2">
    <source>
        <dbReference type="Proteomes" id="UP001152484"/>
    </source>
</evidence>
<dbReference type="AlphaFoldDB" id="A0A9P0ZLQ5"/>
<evidence type="ECO:0000313" key="1">
    <source>
        <dbReference type="EMBL" id="CAH9107238.1"/>
    </source>
</evidence>
<gene>
    <name evidence="1" type="ORF">CEURO_LOCUS17670</name>
</gene>
<accession>A0A9P0ZLQ5</accession>
<name>A0A9P0ZLQ5_CUSEU</name>
<reference evidence="1" key="1">
    <citation type="submission" date="2022-07" db="EMBL/GenBank/DDBJ databases">
        <authorList>
            <person name="Macas J."/>
            <person name="Novak P."/>
            <person name="Neumann P."/>
        </authorList>
    </citation>
    <scope>NUCLEOTIDE SEQUENCE</scope>
</reference>
<keyword evidence="2" id="KW-1185">Reference proteome</keyword>
<dbReference type="Proteomes" id="UP001152484">
    <property type="component" value="Unassembled WGS sequence"/>
</dbReference>
<protein>
    <submittedName>
        <fullName evidence="1">Uncharacterized protein</fullName>
    </submittedName>
</protein>
<organism evidence="1 2">
    <name type="scientific">Cuscuta europaea</name>
    <name type="common">European dodder</name>
    <dbReference type="NCBI Taxonomy" id="41803"/>
    <lineage>
        <taxon>Eukaryota</taxon>
        <taxon>Viridiplantae</taxon>
        <taxon>Streptophyta</taxon>
        <taxon>Embryophyta</taxon>
        <taxon>Tracheophyta</taxon>
        <taxon>Spermatophyta</taxon>
        <taxon>Magnoliopsida</taxon>
        <taxon>eudicotyledons</taxon>
        <taxon>Gunneridae</taxon>
        <taxon>Pentapetalae</taxon>
        <taxon>asterids</taxon>
        <taxon>lamiids</taxon>
        <taxon>Solanales</taxon>
        <taxon>Convolvulaceae</taxon>
        <taxon>Cuscuteae</taxon>
        <taxon>Cuscuta</taxon>
        <taxon>Cuscuta subgen. Cuscuta</taxon>
    </lineage>
</organism>
<comment type="caution">
    <text evidence="1">The sequence shown here is derived from an EMBL/GenBank/DDBJ whole genome shotgun (WGS) entry which is preliminary data.</text>
</comment>
<sequence>MLEDIRVGMMKRIAKKRKYVERWHGMKFLIPDFNHFVPCMTCKPVSLIYFLLGKFGPMIMQKLNRNVLASQGWHVDFNGDDGYEIKMEDSRSR</sequence>
<dbReference type="EMBL" id="CAMAPE010000050">
    <property type="protein sequence ID" value="CAH9107238.1"/>
    <property type="molecule type" value="Genomic_DNA"/>
</dbReference>
<proteinExistence type="predicted"/>